<accession>A0ABV7VVF5</accession>
<reference evidence="2" key="1">
    <citation type="journal article" date="2019" name="Int. J. Syst. Evol. Microbiol.">
        <title>The Global Catalogue of Microorganisms (GCM) 10K type strain sequencing project: providing services to taxonomists for standard genome sequencing and annotation.</title>
        <authorList>
            <consortium name="The Broad Institute Genomics Platform"/>
            <consortium name="The Broad Institute Genome Sequencing Center for Infectious Disease"/>
            <person name="Wu L."/>
            <person name="Ma J."/>
        </authorList>
    </citation>
    <scope>NUCLEOTIDE SEQUENCE [LARGE SCALE GENOMIC DNA]</scope>
    <source>
        <strain evidence="2">KCTC 42424</strain>
    </source>
</reference>
<proteinExistence type="predicted"/>
<name>A0ABV7VVF5_9GAMM</name>
<dbReference type="Proteomes" id="UP001595722">
    <property type="component" value="Unassembled WGS sequence"/>
</dbReference>
<protein>
    <submittedName>
        <fullName evidence="1">Uncharacterized protein</fullName>
    </submittedName>
</protein>
<evidence type="ECO:0000313" key="1">
    <source>
        <dbReference type="EMBL" id="MFC3681504.1"/>
    </source>
</evidence>
<evidence type="ECO:0000313" key="2">
    <source>
        <dbReference type="Proteomes" id="UP001595722"/>
    </source>
</evidence>
<comment type="caution">
    <text evidence="1">The sequence shown here is derived from an EMBL/GenBank/DDBJ whole genome shotgun (WGS) entry which is preliminary data.</text>
</comment>
<sequence>MKHNTDNPLGDYFDELLAPVANQPADWDTLLSEAVAPHKQLTPPVFSASTLAAGHELVVCQWAAQLNPVARYSQFLLNIQLAACLPDSRLRQTVLQACEDLKPARFGVGWSGLTHPVSGSVQVACHD</sequence>
<organism evidence="1 2">
    <name type="scientific">Bacterioplanoides pacificum</name>
    <dbReference type="NCBI Taxonomy" id="1171596"/>
    <lineage>
        <taxon>Bacteria</taxon>
        <taxon>Pseudomonadati</taxon>
        <taxon>Pseudomonadota</taxon>
        <taxon>Gammaproteobacteria</taxon>
        <taxon>Oceanospirillales</taxon>
        <taxon>Oceanospirillaceae</taxon>
        <taxon>Bacterioplanoides</taxon>
    </lineage>
</organism>
<dbReference type="EMBL" id="JBHRYB010000015">
    <property type="protein sequence ID" value="MFC3681504.1"/>
    <property type="molecule type" value="Genomic_DNA"/>
</dbReference>
<gene>
    <name evidence="1" type="ORF">ACFOMG_15475</name>
</gene>
<keyword evidence="2" id="KW-1185">Reference proteome</keyword>
<dbReference type="RefSeq" id="WP_376867950.1">
    <property type="nucleotide sequence ID" value="NZ_JBHRYB010000015.1"/>
</dbReference>